<accession>A0ABW2STW8</accession>
<keyword evidence="2" id="KW-1185">Reference proteome</keyword>
<comment type="caution">
    <text evidence="1">The sequence shown here is derived from an EMBL/GenBank/DDBJ whole genome shotgun (WGS) entry which is preliminary data.</text>
</comment>
<evidence type="ECO:0000313" key="2">
    <source>
        <dbReference type="Proteomes" id="UP001596514"/>
    </source>
</evidence>
<gene>
    <name evidence="1" type="ORF">ACFQVD_05015</name>
</gene>
<dbReference type="EMBL" id="JBHTEE010000001">
    <property type="protein sequence ID" value="MFC7599464.1"/>
    <property type="molecule type" value="Genomic_DNA"/>
</dbReference>
<name>A0ABW2STW8_9ACTN</name>
<evidence type="ECO:0000313" key="1">
    <source>
        <dbReference type="EMBL" id="MFC7599464.1"/>
    </source>
</evidence>
<reference evidence="2" key="1">
    <citation type="journal article" date="2019" name="Int. J. Syst. Evol. Microbiol.">
        <title>The Global Catalogue of Microorganisms (GCM) 10K type strain sequencing project: providing services to taxonomists for standard genome sequencing and annotation.</title>
        <authorList>
            <consortium name="The Broad Institute Genomics Platform"/>
            <consortium name="The Broad Institute Genome Sequencing Center for Infectious Disease"/>
            <person name="Wu L."/>
            <person name="Ma J."/>
        </authorList>
    </citation>
    <scope>NUCLEOTIDE SEQUENCE [LARGE SCALE GENOMIC DNA]</scope>
    <source>
        <strain evidence="2">JCM 10083</strain>
    </source>
</reference>
<protein>
    <submittedName>
        <fullName evidence="1">Uncharacterized protein</fullName>
    </submittedName>
</protein>
<sequence>MWTDDREAAGFLPHEATGPDGVRAQAAVWTILHDLYEAGVQATDVLDPDFFEGFELRV</sequence>
<proteinExistence type="predicted"/>
<dbReference type="Proteomes" id="UP001596514">
    <property type="component" value="Unassembled WGS sequence"/>
</dbReference>
<organism evidence="1 2">
    <name type="scientific">Streptosporangium amethystogenes subsp. fukuiense</name>
    <dbReference type="NCBI Taxonomy" id="698418"/>
    <lineage>
        <taxon>Bacteria</taxon>
        <taxon>Bacillati</taxon>
        <taxon>Actinomycetota</taxon>
        <taxon>Actinomycetes</taxon>
        <taxon>Streptosporangiales</taxon>
        <taxon>Streptosporangiaceae</taxon>
        <taxon>Streptosporangium</taxon>
    </lineage>
</organism>
<dbReference type="RefSeq" id="WP_343966575.1">
    <property type="nucleotide sequence ID" value="NZ_BAAAGK010000043.1"/>
</dbReference>